<dbReference type="PANTHER" id="PTHR21066:SF17">
    <property type="entry name" value="AGAP011368-PA"/>
    <property type="match status" value="1"/>
</dbReference>
<dbReference type="HOGENOM" id="CLU_067647_0_0_1"/>
<reference evidence="8" key="1">
    <citation type="submission" date="2005-10" db="EMBL/GenBank/DDBJ databases">
        <authorList>
            <person name="Loftus B.J."/>
            <person name="Nene V.M."/>
            <person name="Hannick L.I."/>
            <person name="Bidwell S."/>
            <person name="Haas B."/>
            <person name="Amedeo P."/>
            <person name="Orvis J."/>
            <person name="Wortman J.R."/>
            <person name="White O.R."/>
            <person name="Salzberg S."/>
            <person name="Shumway M."/>
            <person name="Koo H."/>
            <person name="Zhao Y."/>
            <person name="Holmes M."/>
            <person name="Miller J."/>
            <person name="Schatz M."/>
            <person name="Pop M."/>
            <person name="Pai G."/>
            <person name="Utterback T."/>
            <person name="Rogers Y.-H."/>
            <person name="Kravitz S."/>
            <person name="Fraser C.M."/>
        </authorList>
    </citation>
    <scope>NUCLEOTIDE SEQUENCE</scope>
    <source>
        <strain evidence="8">Liverpool</strain>
    </source>
</reference>
<sequence length="352" mass="40444">MADDMAYQHFKMCDKATKKSEPPVSSENQSHLSLPIRVDAKRLQRRDDDDADQLFANQLTGSAASQQVQVKLGTYKNDKQNSLIIHSGGNCRTSITPTTREIGESEKLCRMLKLVLCLSALGLVACYDFKDSFYNELVLEEILDSEDAPSLMDRFKRSNPEMMDDKCKRNHRHKCCNDANGENMDKFRETKKQCFNEVRSKDRSARGMMNPVDMFDCEKMNKTKQEYICAVECVGRKFDIIDKDGNLLTTDKLVKFTKDNFAADPWQETVVDGLVESCLKEVAEKNEKMKSSGEHTTCNPSSSNFGYCMWRQMTLACPKDKQDTSKKCERMREKFANNESFSMYHKHDFDDK</sequence>
<gene>
    <name evidence="8" type="ORF">AaeL_AAEL006106</name>
</gene>
<evidence type="ECO:0000256" key="1">
    <source>
        <dbReference type="ARBA" id="ARBA00004613"/>
    </source>
</evidence>
<evidence type="ECO:0000313" key="8">
    <source>
        <dbReference type="EMBL" id="EAT42362.1"/>
    </source>
</evidence>
<evidence type="ECO:0000256" key="6">
    <source>
        <dbReference type="ARBA" id="ARBA00022725"/>
    </source>
</evidence>
<dbReference type="OMA" id="HKCCNDA"/>
<keyword evidence="3" id="KW-0813">Transport</keyword>
<evidence type="ECO:0000256" key="5">
    <source>
        <dbReference type="ARBA" id="ARBA00022606"/>
    </source>
</evidence>
<dbReference type="InterPro" id="IPR036728">
    <property type="entry name" value="PBP_GOBP_sf"/>
</dbReference>
<reference evidence="8" key="2">
    <citation type="journal article" date="2007" name="Science">
        <title>Genome sequence of Aedes aegypti, a major arbovirus vector.</title>
        <authorList>
            <person name="Nene V."/>
            <person name="Wortman J.R."/>
            <person name="Lawson D."/>
            <person name="Haas B."/>
            <person name="Kodira C."/>
            <person name="Tu Z.J."/>
            <person name="Loftus B."/>
            <person name="Xi Z."/>
            <person name="Megy K."/>
            <person name="Grabherr M."/>
            <person name="Ren Q."/>
            <person name="Zdobnov E.M."/>
            <person name="Lobo N.F."/>
            <person name="Campbell K.S."/>
            <person name="Brown S.E."/>
            <person name="Bonaldo M.F."/>
            <person name="Zhu J."/>
            <person name="Sinkins S.P."/>
            <person name="Hogenkamp D.G."/>
            <person name="Amedeo P."/>
            <person name="Arensburger P."/>
            <person name="Atkinson P.W."/>
            <person name="Bidwell S."/>
            <person name="Biedler J."/>
            <person name="Birney E."/>
            <person name="Bruggner R.V."/>
            <person name="Costas J."/>
            <person name="Coy M.R."/>
            <person name="Crabtree J."/>
            <person name="Crawford M."/>
            <person name="Debruyn B."/>
            <person name="Decaprio D."/>
            <person name="Eiglmeier K."/>
            <person name="Eisenstadt E."/>
            <person name="El-Dorry H."/>
            <person name="Gelbart W.M."/>
            <person name="Gomes S.L."/>
            <person name="Hammond M."/>
            <person name="Hannick L.I."/>
            <person name="Hogan J.R."/>
            <person name="Holmes M.H."/>
            <person name="Jaffe D."/>
            <person name="Johnston J.S."/>
            <person name="Kennedy R.C."/>
            <person name="Koo H."/>
            <person name="Kravitz S."/>
            <person name="Kriventseva E.V."/>
            <person name="Kulp D."/>
            <person name="Labutti K."/>
            <person name="Lee E."/>
            <person name="Li S."/>
            <person name="Lovin D.D."/>
            <person name="Mao C."/>
            <person name="Mauceli E."/>
            <person name="Menck C.F."/>
            <person name="Miller J.R."/>
            <person name="Montgomery P."/>
            <person name="Mori A."/>
            <person name="Nascimento A.L."/>
            <person name="Naveira H.F."/>
            <person name="Nusbaum C."/>
            <person name="O'leary S."/>
            <person name="Orvis J."/>
            <person name="Pertea M."/>
            <person name="Quesneville H."/>
            <person name="Reidenbach K.R."/>
            <person name="Rogers Y.H."/>
            <person name="Roth C.W."/>
            <person name="Schneider J.R."/>
            <person name="Schatz M."/>
            <person name="Shumway M."/>
            <person name="Stanke M."/>
            <person name="Stinson E.O."/>
            <person name="Tubio J.M."/>
            <person name="Vanzee J.P."/>
            <person name="Verjovski-Almeida S."/>
            <person name="Werner D."/>
            <person name="White O."/>
            <person name="Wyder S."/>
            <person name="Zeng Q."/>
            <person name="Zhao Q."/>
            <person name="Zhao Y."/>
            <person name="Hill C.A."/>
            <person name="Raikhel A.S."/>
            <person name="Soares M.B."/>
            <person name="Knudson D.L."/>
            <person name="Lee N.H."/>
            <person name="Galagan J."/>
            <person name="Salzberg S.L."/>
            <person name="Paulsen I.T."/>
            <person name="Dimopoulos G."/>
            <person name="Collins F.H."/>
            <person name="Birren B."/>
            <person name="Fraser-Liggett C.M."/>
            <person name="Severson D.W."/>
        </authorList>
    </citation>
    <scope>NUCLEOTIDE SEQUENCE [LARGE SCALE GENOMIC DNA]</scope>
    <source>
        <strain evidence="8">Liverpool</strain>
    </source>
</reference>
<dbReference type="GO" id="GO:0005576">
    <property type="term" value="C:extracellular region"/>
    <property type="evidence" value="ECO:0007669"/>
    <property type="project" value="UniProtKB-SubCell"/>
</dbReference>
<dbReference type="SUPFAM" id="SSF47565">
    <property type="entry name" value="Insect pheromone/odorant-binding proteins"/>
    <property type="match status" value="1"/>
</dbReference>
<organism evidence="8 9">
    <name type="scientific">Aedes aegypti</name>
    <name type="common">Yellowfever mosquito</name>
    <name type="synonym">Culex aegypti</name>
    <dbReference type="NCBI Taxonomy" id="7159"/>
    <lineage>
        <taxon>Eukaryota</taxon>
        <taxon>Metazoa</taxon>
        <taxon>Ecdysozoa</taxon>
        <taxon>Arthropoda</taxon>
        <taxon>Hexapoda</taxon>
        <taxon>Insecta</taxon>
        <taxon>Pterygota</taxon>
        <taxon>Neoptera</taxon>
        <taxon>Endopterygota</taxon>
        <taxon>Diptera</taxon>
        <taxon>Nematocera</taxon>
        <taxon>Culicoidea</taxon>
        <taxon>Culicidae</taxon>
        <taxon>Culicinae</taxon>
        <taxon>Aedini</taxon>
        <taxon>Aedes</taxon>
        <taxon>Stegomyia</taxon>
    </lineage>
</organism>
<dbReference type="GO" id="GO:0007608">
    <property type="term" value="P:sensory perception of smell"/>
    <property type="evidence" value="ECO:0007669"/>
    <property type="project" value="UniProtKB-KW"/>
</dbReference>
<comment type="subcellular location">
    <subcellularLocation>
        <location evidence="1">Secreted</location>
    </subcellularLocation>
</comment>
<dbReference type="EMBL" id="CH477374">
    <property type="protein sequence ID" value="EAT42362.1"/>
    <property type="molecule type" value="Genomic_DNA"/>
</dbReference>
<dbReference type="PaxDb" id="7159-AAEL006106-PA"/>
<dbReference type="Proteomes" id="UP000682892">
    <property type="component" value="Unassembled WGS sequence"/>
</dbReference>
<keyword evidence="7" id="KW-1015">Disulfide bond</keyword>
<keyword evidence="5" id="KW-0716">Sensory transduction</keyword>
<keyword evidence="4" id="KW-0964">Secreted</keyword>
<dbReference type="AlphaFoldDB" id="Q177K4"/>
<evidence type="ECO:0000256" key="4">
    <source>
        <dbReference type="ARBA" id="ARBA00022525"/>
    </source>
</evidence>
<evidence type="ECO:0000256" key="2">
    <source>
        <dbReference type="ARBA" id="ARBA00008098"/>
    </source>
</evidence>
<accession>Q177K4</accession>
<evidence type="ECO:0000256" key="3">
    <source>
        <dbReference type="ARBA" id="ARBA00022448"/>
    </source>
</evidence>
<comment type="similarity">
    <text evidence="2">Belongs to the PBP/GOBP family.</text>
</comment>
<name>Q177K4_AEDAE</name>
<dbReference type="InterPro" id="IPR052295">
    <property type="entry name" value="Odorant-binding_protein"/>
</dbReference>
<proteinExistence type="inferred from homology"/>
<dbReference type="VEuPathDB" id="VectorBase:AAEL006109"/>
<evidence type="ECO:0000313" key="9">
    <source>
        <dbReference type="Proteomes" id="UP000682892"/>
    </source>
</evidence>
<dbReference type="Gene3D" id="1.10.238.270">
    <property type="match status" value="1"/>
</dbReference>
<dbReference type="eggNOG" id="ENOG502S9F4">
    <property type="taxonomic scope" value="Eukaryota"/>
</dbReference>
<dbReference type="GO" id="GO:0005549">
    <property type="term" value="F:odorant binding"/>
    <property type="evidence" value="ECO:0007669"/>
    <property type="project" value="InterPro"/>
</dbReference>
<evidence type="ECO:0000256" key="7">
    <source>
        <dbReference type="ARBA" id="ARBA00023157"/>
    </source>
</evidence>
<dbReference type="PhylomeDB" id="Q177K4"/>
<keyword evidence="6" id="KW-0552">Olfaction</keyword>
<reference evidence="8" key="3">
    <citation type="submission" date="2012-09" db="EMBL/GenBank/DDBJ databases">
        <authorList>
            <consortium name="VectorBase"/>
        </authorList>
    </citation>
    <scope>NUCLEOTIDE SEQUENCE</scope>
    <source>
        <strain evidence="8">Liverpool</strain>
    </source>
</reference>
<protein>
    <submittedName>
        <fullName evidence="8">AAEL006106-PA</fullName>
    </submittedName>
</protein>
<dbReference type="PANTHER" id="PTHR21066">
    <property type="entry name" value="ODORANT-BINDING PROTEIN 59A-RELATED"/>
    <property type="match status" value="1"/>
</dbReference>